<dbReference type="GO" id="GO:0016702">
    <property type="term" value="F:oxidoreductase activity, acting on single donors with incorporation of molecular oxygen, incorporation of two atoms of oxygen"/>
    <property type="evidence" value="ECO:0007669"/>
    <property type="project" value="UniProtKB-ARBA"/>
</dbReference>
<sequence length="157" mass="16767">MPPFCLGVGATAIGDFGSAAGELPVPVELAEACAHAVMKSGIDLAVSYCMQVDHGFAQPLEFLLGGLDKVPVLPVFINGVATPLPGFQRTRMLGEAIGRFTSTLNKRVLFLGSGGLSHQPPVPELAKADAHMRDRLLGSGKDLPASERELRQQREYW</sequence>
<dbReference type="SUPFAM" id="SSF53213">
    <property type="entry name" value="LigB-like"/>
    <property type="match status" value="1"/>
</dbReference>
<reference evidence="3 4" key="1">
    <citation type="submission" date="2020-01" db="EMBL/GenBank/DDBJ databases">
        <title>Dynamics of blaIMP-6 dissemination in carbapenem resistant Enterobacteriacea isolated from regional surveillance in Osaka, Japan.</title>
        <authorList>
            <person name="Abe R."/>
            <person name="Akeda Y."/>
            <person name="Sugawara Y."/>
            <person name="Yamamoto N."/>
            <person name="Tomono K."/>
            <person name="Takeuchi D."/>
            <person name="Kawahara R."/>
            <person name="Hamada S."/>
        </authorList>
    </citation>
    <scope>NUCLEOTIDE SEQUENCE [LARGE SCALE GENOMIC DNA]</scope>
    <source>
        <strain evidence="3 4">E300</strain>
    </source>
</reference>
<dbReference type="AlphaFoldDB" id="A0A8S0FZN3"/>
<accession>A0A8S0FZN3</accession>
<name>A0A8S0FZN3_ECOLX</name>
<dbReference type="InterPro" id="IPR004183">
    <property type="entry name" value="Xdiol_dOase_suB"/>
</dbReference>
<evidence type="ECO:0000259" key="2">
    <source>
        <dbReference type="Pfam" id="PF02900"/>
    </source>
</evidence>
<dbReference type="EMBL" id="AP022360">
    <property type="protein sequence ID" value="BBU86195.1"/>
    <property type="molecule type" value="Genomic_DNA"/>
</dbReference>
<proteinExistence type="predicted"/>
<dbReference type="Gene3D" id="3.40.830.10">
    <property type="entry name" value="LigB-like"/>
    <property type="match status" value="1"/>
</dbReference>
<feature type="region of interest" description="Disordered" evidence="1">
    <location>
        <begin position="137"/>
        <end position="157"/>
    </location>
</feature>
<evidence type="ECO:0000256" key="1">
    <source>
        <dbReference type="SAM" id="MobiDB-lite"/>
    </source>
</evidence>
<protein>
    <recommendedName>
        <fullName evidence="2">Extradiol ring-cleavage dioxygenase class III enzyme subunit B domain-containing protein</fullName>
    </recommendedName>
</protein>
<feature type="domain" description="Extradiol ring-cleavage dioxygenase class III enzyme subunit B" evidence="2">
    <location>
        <begin position="1"/>
        <end position="132"/>
    </location>
</feature>
<evidence type="ECO:0000313" key="4">
    <source>
        <dbReference type="Proteomes" id="UP000467488"/>
    </source>
</evidence>
<dbReference type="Proteomes" id="UP000467488">
    <property type="component" value="Chromosome"/>
</dbReference>
<dbReference type="GO" id="GO:0008198">
    <property type="term" value="F:ferrous iron binding"/>
    <property type="evidence" value="ECO:0007669"/>
    <property type="project" value="InterPro"/>
</dbReference>
<gene>
    <name evidence="3" type="ORF">EIMP300_75950</name>
</gene>
<dbReference type="Pfam" id="PF02900">
    <property type="entry name" value="LigB"/>
    <property type="match status" value="1"/>
</dbReference>
<feature type="compositionally biased region" description="Basic and acidic residues" evidence="1">
    <location>
        <begin position="144"/>
        <end position="157"/>
    </location>
</feature>
<evidence type="ECO:0000313" key="3">
    <source>
        <dbReference type="EMBL" id="BBU86195.1"/>
    </source>
</evidence>
<organism evidence="3 4">
    <name type="scientific">Escherichia coli</name>
    <dbReference type="NCBI Taxonomy" id="562"/>
    <lineage>
        <taxon>Bacteria</taxon>
        <taxon>Pseudomonadati</taxon>
        <taxon>Pseudomonadota</taxon>
        <taxon>Gammaproteobacteria</taxon>
        <taxon>Enterobacterales</taxon>
        <taxon>Enterobacteriaceae</taxon>
        <taxon>Escherichia</taxon>
    </lineage>
</organism>